<dbReference type="SUPFAM" id="SSF54523">
    <property type="entry name" value="Pili subunits"/>
    <property type="match status" value="1"/>
</dbReference>
<accession>A0A928DQP6</accession>
<keyword evidence="1" id="KW-1133">Transmembrane helix</keyword>
<reference evidence="2" key="1">
    <citation type="submission" date="2019-04" db="EMBL/GenBank/DDBJ databases">
        <title>Evolution of Biomass-Degrading Anaerobic Consortia Revealed by Metagenomics.</title>
        <authorList>
            <person name="Peng X."/>
        </authorList>
    </citation>
    <scope>NUCLEOTIDE SEQUENCE</scope>
    <source>
        <strain evidence="2">SIG66</strain>
    </source>
</reference>
<sequence length="220" mass="23866">MKLNKKKKAFTLTELLVVVIIIGVLSAVVLPKFNKILETRKTTEAEELMAAVRTEQEKRCALDKDYLTEVTKLTEVLPTDTTKNFTYTLTSTGIKASSKGKYAYELQMPSYADGRICCENETECLKLNKDYPLCSELLAKADYDDGTACAGTVAAPPPVYECSGPSTQTCGCNNAGVQTRTCNTSTGEWSEWSACDAPATCTCSGTKPAYSQTCNIAVLN</sequence>
<evidence type="ECO:0000313" key="3">
    <source>
        <dbReference type="Proteomes" id="UP000725649"/>
    </source>
</evidence>
<evidence type="ECO:0000256" key="1">
    <source>
        <dbReference type="SAM" id="Phobius"/>
    </source>
</evidence>
<keyword evidence="1" id="KW-0472">Membrane</keyword>
<dbReference type="Pfam" id="PF07963">
    <property type="entry name" value="N_methyl"/>
    <property type="match status" value="1"/>
</dbReference>
<dbReference type="Proteomes" id="UP000725649">
    <property type="component" value="Unassembled WGS sequence"/>
</dbReference>
<dbReference type="NCBIfam" id="TIGR02532">
    <property type="entry name" value="IV_pilin_GFxxxE"/>
    <property type="match status" value="1"/>
</dbReference>
<dbReference type="EMBL" id="SUVG01000007">
    <property type="protein sequence ID" value="MBE6421680.1"/>
    <property type="molecule type" value="Genomic_DNA"/>
</dbReference>
<feature type="transmembrane region" description="Helical" evidence="1">
    <location>
        <begin position="12"/>
        <end position="30"/>
    </location>
</feature>
<protein>
    <submittedName>
        <fullName evidence="2">Type II secretion system protein</fullName>
    </submittedName>
</protein>
<proteinExistence type="predicted"/>
<evidence type="ECO:0000313" key="2">
    <source>
        <dbReference type="EMBL" id="MBE6421680.1"/>
    </source>
</evidence>
<dbReference type="AlphaFoldDB" id="A0A928DQP6"/>
<name>A0A928DQP6_9BACT</name>
<dbReference type="InterPro" id="IPR012902">
    <property type="entry name" value="N_methyl_site"/>
</dbReference>
<dbReference type="Gene3D" id="3.30.700.10">
    <property type="entry name" value="Glycoprotein, Type 4 Pilin"/>
    <property type="match status" value="1"/>
</dbReference>
<organism evidence="2 3">
    <name type="scientific">Candidatus Avelusimicrobium gallicola</name>
    <dbReference type="NCBI Taxonomy" id="2562704"/>
    <lineage>
        <taxon>Bacteria</taxon>
        <taxon>Pseudomonadati</taxon>
        <taxon>Elusimicrobiota</taxon>
        <taxon>Elusimicrobia</taxon>
        <taxon>Elusimicrobiales</taxon>
        <taxon>Elusimicrobiaceae</taxon>
        <taxon>Candidatus Avelusimicrobium</taxon>
    </lineage>
</organism>
<dbReference type="InterPro" id="IPR045584">
    <property type="entry name" value="Pilin-like"/>
</dbReference>
<keyword evidence="1" id="KW-0812">Transmembrane</keyword>
<comment type="caution">
    <text evidence="2">The sequence shown here is derived from an EMBL/GenBank/DDBJ whole genome shotgun (WGS) entry which is preliminary data.</text>
</comment>
<gene>
    <name evidence="2" type="ORF">E7027_06120</name>
</gene>